<evidence type="ECO:0000256" key="2">
    <source>
        <dbReference type="SAM" id="MobiDB-lite"/>
    </source>
</evidence>
<dbReference type="Proteomes" id="UP000255234">
    <property type="component" value="Unassembled WGS sequence"/>
</dbReference>
<dbReference type="RefSeq" id="WP_115151689.1">
    <property type="nucleotide sequence ID" value="NZ_UGPP01000001.1"/>
</dbReference>
<feature type="region of interest" description="Disordered" evidence="2">
    <location>
        <begin position="100"/>
        <end position="119"/>
    </location>
</feature>
<evidence type="ECO:0000313" key="3">
    <source>
        <dbReference type="EMBL" id="STY71331.1"/>
    </source>
</evidence>
<proteinExistence type="predicted"/>
<dbReference type="Gene3D" id="1.10.287.1490">
    <property type="match status" value="1"/>
</dbReference>
<accession>A0A378NSI9</accession>
<feature type="coiled-coil region" evidence="1">
    <location>
        <begin position="163"/>
        <end position="219"/>
    </location>
</feature>
<organism evidence="3 4">
    <name type="scientific">Megamonas hypermegale</name>
    <dbReference type="NCBI Taxonomy" id="158847"/>
    <lineage>
        <taxon>Bacteria</taxon>
        <taxon>Bacillati</taxon>
        <taxon>Bacillota</taxon>
        <taxon>Negativicutes</taxon>
        <taxon>Selenomonadales</taxon>
        <taxon>Selenomonadaceae</taxon>
        <taxon>Megamonas</taxon>
    </lineage>
</organism>
<name>A0A378NSI9_9FIRM</name>
<reference evidence="3 4" key="1">
    <citation type="submission" date="2018-06" db="EMBL/GenBank/DDBJ databases">
        <authorList>
            <consortium name="Pathogen Informatics"/>
            <person name="Doyle S."/>
        </authorList>
    </citation>
    <scope>NUCLEOTIDE SEQUENCE [LARGE SCALE GENOMIC DNA]</scope>
    <source>
        <strain evidence="3 4">NCTC10571</strain>
    </source>
</reference>
<evidence type="ECO:0000256" key="1">
    <source>
        <dbReference type="SAM" id="Coils"/>
    </source>
</evidence>
<dbReference type="EMBL" id="UGPP01000001">
    <property type="protein sequence ID" value="STY71331.1"/>
    <property type="molecule type" value="Genomic_DNA"/>
</dbReference>
<gene>
    <name evidence="3" type="ORF">NCTC10571_01487</name>
</gene>
<sequence length="563" mass="63852">MALDNKYDNFSKYKGKIKIRNLDPEVISLINTGGSSGGSGYDDTEIRNDLESIHDTLDSHDNLINNINTKISSAATKTELNQFRRKDVDITYNDLDPDLKERLRNKDSGSGGSSDNDDDILTELEELKSKVTINTGNINNNTSNINSISQALDNYKTESTNKNNEQDATISSNTNRIQQLENKVTENNEITFDDLDPDLAVKIEQINNFSSDINSLEQKVSNNTLSISNINLDLSNLTSNFSDLSQSIDSKINNINEVVEQNTNNIDDIDNTLNTLTIDKIISFTNTPEEPDKGKIKINNLTSDLADKINNLSSFSTDIEDIKNSIIHPGRNIIGQDNQFVYKNGEDLYTKRIFSFFNTASTEEEFSSLKTQNKSPIYYRVDNNIYEVSGSDWIAVEDGLSNVNYNNIYLFDPEHGSFYFNDNGSLINILSQDDMDKGLFLGNWSFIPGENTFQLKYLDDVFQEWSVSDTDTNTLNDNISLMSLNDNDKNDEYTELIYTINKKDSTSIKLNKKQQYTCKILILDKATGLYTDYDYKMFKTYYLSDSIKIFNLTDSSITIKIVY</sequence>
<protein>
    <submittedName>
        <fullName evidence="3">Chromosome segregation protein SMC</fullName>
    </submittedName>
</protein>
<keyword evidence="1" id="KW-0175">Coiled coil</keyword>
<dbReference type="AlphaFoldDB" id="A0A378NSI9"/>
<evidence type="ECO:0000313" key="4">
    <source>
        <dbReference type="Proteomes" id="UP000255234"/>
    </source>
</evidence>